<dbReference type="SUPFAM" id="SSF50044">
    <property type="entry name" value="SH3-domain"/>
    <property type="match status" value="1"/>
</dbReference>
<keyword evidence="8" id="KW-0811">Translocation</keyword>
<evidence type="ECO:0000256" key="2">
    <source>
        <dbReference type="ARBA" id="ARBA00006033"/>
    </source>
</evidence>
<evidence type="ECO:0000256" key="5">
    <source>
        <dbReference type="ARBA" id="ARBA00022692"/>
    </source>
</evidence>
<dbReference type="InterPro" id="IPR007223">
    <property type="entry name" value="Peroxin-13_N"/>
</dbReference>
<keyword evidence="5 16" id="KW-0812">Transmembrane</keyword>
<dbReference type="AlphaFoldDB" id="A0A109UW15"/>
<dbReference type="Gene3D" id="2.30.30.40">
    <property type="entry name" value="SH3 Domains"/>
    <property type="match status" value="1"/>
</dbReference>
<evidence type="ECO:0000256" key="9">
    <source>
        <dbReference type="ARBA" id="ARBA00023136"/>
    </source>
</evidence>
<evidence type="ECO:0000313" key="18">
    <source>
        <dbReference type="EMBL" id="AMD19600.1"/>
    </source>
</evidence>
<dbReference type="RefSeq" id="XP_017986596.1">
    <property type="nucleotide sequence ID" value="XM_018131516.1"/>
</dbReference>
<dbReference type="PRINTS" id="PR00452">
    <property type="entry name" value="SH3DOMAIN"/>
</dbReference>
<dbReference type="EMBL" id="CP014243">
    <property type="protein sequence ID" value="AMD19600.1"/>
    <property type="molecule type" value="Genomic_DNA"/>
</dbReference>
<keyword evidence="7 16" id="KW-1133">Transmembrane helix</keyword>
<gene>
    <name evidence="18" type="ORF">AW171_hschr31440</name>
</gene>
<dbReference type="CDD" id="cd11771">
    <property type="entry name" value="SH3_Pex13p_fungal"/>
    <property type="match status" value="1"/>
</dbReference>
<name>A0A109UW15_9SACH</name>
<evidence type="ECO:0000256" key="6">
    <source>
        <dbReference type="ARBA" id="ARBA00022927"/>
    </source>
</evidence>
<keyword evidence="6" id="KW-0653">Protein transport</keyword>
<keyword evidence="10" id="KW-0576">Peroxisome</keyword>
<keyword evidence="19" id="KW-1185">Reference proteome</keyword>
<protein>
    <recommendedName>
        <fullName evidence="12">Peroxisomal membrane protein PEX13</fullName>
    </recommendedName>
    <alternativeName>
        <fullName evidence="11">Peroxin-13</fullName>
    </alternativeName>
</protein>
<dbReference type="InterPro" id="IPR001452">
    <property type="entry name" value="SH3_domain"/>
</dbReference>
<proteinExistence type="inferred from homology"/>
<feature type="transmembrane region" description="Helical" evidence="16">
    <location>
        <begin position="262"/>
        <end position="281"/>
    </location>
</feature>
<dbReference type="GO" id="GO:0005778">
    <property type="term" value="C:peroxisomal membrane"/>
    <property type="evidence" value="ECO:0007669"/>
    <property type="project" value="UniProtKB-SubCell"/>
</dbReference>
<accession>A0A109UW15</accession>
<evidence type="ECO:0000256" key="8">
    <source>
        <dbReference type="ARBA" id="ARBA00023010"/>
    </source>
</evidence>
<organism evidence="18 19">
    <name type="scientific">Eremothecium sinecaudum</name>
    <dbReference type="NCBI Taxonomy" id="45286"/>
    <lineage>
        <taxon>Eukaryota</taxon>
        <taxon>Fungi</taxon>
        <taxon>Dikarya</taxon>
        <taxon>Ascomycota</taxon>
        <taxon>Saccharomycotina</taxon>
        <taxon>Saccharomycetes</taxon>
        <taxon>Saccharomycetales</taxon>
        <taxon>Saccharomycetaceae</taxon>
        <taxon>Eremothecium</taxon>
    </lineage>
</organism>
<sequence>MSVSQVRPKPWETANAGSLSDIGATMDNFSIPAPQSDNSGNVSVGGDAPSLPAKPSNIKGDLDYREPTQPYHMNAAPYGGSMFQSGGMYGGSMYGGGYGSLYNGAYGSMYGGGAGGMYGGGYGLGGYGNNANGSSITESTQTTFHLIENMIAAVTSFAQMLEATYVATHNSFVTMVSVAEQFHNVREMLGSLFGIFAIIKFLKKILYKITGGKMGIPSNSQITQNGRNTGNKMLDEFNEFRVGRDSFAVTEKRAKPISWKPLIVFMAAVFGFPWLLNKFIFKLQEMQRAGRIGGRNNQELEQLDFSKLQFARALYDFVPENPNVECALKKGDLMAIISKLDTAGNDSQWWKVRTKKGDLGYVPSNYLELIMRTKETATN</sequence>
<evidence type="ECO:0000313" key="19">
    <source>
        <dbReference type="Proteomes" id="UP000243052"/>
    </source>
</evidence>
<dbReference type="OrthoDB" id="10037838at2759"/>
<keyword evidence="3 14" id="KW-0728">SH3 domain</keyword>
<evidence type="ECO:0000256" key="13">
    <source>
        <dbReference type="ARBA" id="ARBA00065871"/>
    </source>
</evidence>
<dbReference type="FunFam" id="2.30.30.40:FF:000128">
    <property type="entry name" value="Peroxisomal membrane protein (Pex13)"/>
    <property type="match status" value="1"/>
</dbReference>
<keyword evidence="9 16" id="KW-0472">Membrane</keyword>
<evidence type="ECO:0000256" key="1">
    <source>
        <dbReference type="ARBA" id="ARBA00004549"/>
    </source>
</evidence>
<dbReference type="Proteomes" id="UP000243052">
    <property type="component" value="Chromosome iii"/>
</dbReference>
<dbReference type="InterPro" id="IPR035463">
    <property type="entry name" value="Pex13"/>
</dbReference>
<evidence type="ECO:0000256" key="12">
    <source>
        <dbReference type="ARBA" id="ARBA00034535"/>
    </source>
</evidence>
<evidence type="ECO:0000256" key="7">
    <source>
        <dbReference type="ARBA" id="ARBA00022989"/>
    </source>
</evidence>
<evidence type="ECO:0000256" key="16">
    <source>
        <dbReference type="SAM" id="Phobius"/>
    </source>
</evidence>
<dbReference type="SMART" id="SM00326">
    <property type="entry name" value="SH3"/>
    <property type="match status" value="1"/>
</dbReference>
<evidence type="ECO:0000259" key="17">
    <source>
        <dbReference type="PROSITE" id="PS50002"/>
    </source>
</evidence>
<dbReference type="GO" id="GO:1990429">
    <property type="term" value="C:peroxisomal importomer complex"/>
    <property type="evidence" value="ECO:0007669"/>
    <property type="project" value="TreeGrafter"/>
</dbReference>
<evidence type="ECO:0000256" key="14">
    <source>
        <dbReference type="PROSITE-ProRule" id="PRU00192"/>
    </source>
</evidence>
<dbReference type="PROSITE" id="PS50002">
    <property type="entry name" value="SH3"/>
    <property type="match status" value="1"/>
</dbReference>
<dbReference type="PANTHER" id="PTHR19332">
    <property type="entry name" value="PEROXISOMAL MEMBRANE PROTEIN PEX13"/>
    <property type="match status" value="1"/>
</dbReference>
<evidence type="ECO:0000256" key="15">
    <source>
        <dbReference type="SAM" id="MobiDB-lite"/>
    </source>
</evidence>
<dbReference type="STRING" id="45286.A0A109UW15"/>
<dbReference type="PANTHER" id="PTHR19332:SF1">
    <property type="entry name" value="PEROXISOMAL MEMBRANE PROTEIN PEX13"/>
    <property type="match status" value="1"/>
</dbReference>
<evidence type="ECO:0000256" key="3">
    <source>
        <dbReference type="ARBA" id="ARBA00022443"/>
    </source>
</evidence>
<keyword evidence="4" id="KW-0813">Transport</keyword>
<dbReference type="Pfam" id="PF00018">
    <property type="entry name" value="SH3_1"/>
    <property type="match status" value="1"/>
</dbReference>
<dbReference type="Pfam" id="PF04088">
    <property type="entry name" value="Peroxin-13_N"/>
    <property type="match status" value="1"/>
</dbReference>
<evidence type="ECO:0000256" key="4">
    <source>
        <dbReference type="ARBA" id="ARBA00022448"/>
    </source>
</evidence>
<feature type="compositionally biased region" description="Polar residues" evidence="15">
    <location>
        <begin position="33"/>
        <end position="42"/>
    </location>
</feature>
<evidence type="ECO:0000256" key="11">
    <source>
        <dbReference type="ARBA" id="ARBA00029693"/>
    </source>
</evidence>
<reference evidence="18 19" key="1">
    <citation type="submission" date="2016-01" db="EMBL/GenBank/DDBJ databases">
        <title>Genome sequence of the yeast Holleya sinecauda.</title>
        <authorList>
            <person name="Dietrich F.S."/>
        </authorList>
    </citation>
    <scope>NUCLEOTIDE SEQUENCE [LARGE SCALE GENOMIC DNA]</scope>
    <source>
        <strain evidence="18 19">ATCC 58844</strain>
    </source>
</reference>
<feature type="domain" description="SH3" evidence="17">
    <location>
        <begin position="306"/>
        <end position="372"/>
    </location>
</feature>
<comment type="subunit">
    <text evidence="13">Interacts (via SH3 domain) with PEX14 (via SH3-binding motif); forming the PEX13-PEX14 docking complex.</text>
</comment>
<dbReference type="GeneID" id="28722805"/>
<dbReference type="GO" id="GO:0016560">
    <property type="term" value="P:protein import into peroxisome matrix, docking"/>
    <property type="evidence" value="ECO:0007669"/>
    <property type="project" value="InterPro"/>
</dbReference>
<feature type="region of interest" description="Disordered" evidence="15">
    <location>
        <begin position="26"/>
        <end position="66"/>
    </location>
</feature>
<comment type="similarity">
    <text evidence="2">Belongs to the peroxin-13 family.</text>
</comment>
<evidence type="ECO:0000256" key="10">
    <source>
        <dbReference type="ARBA" id="ARBA00023140"/>
    </source>
</evidence>
<dbReference type="InterPro" id="IPR036028">
    <property type="entry name" value="SH3-like_dom_sf"/>
</dbReference>
<comment type="subcellular location">
    <subcellularLocation>
        <location evidence="1">Peroxisome membrane</location>
        <topology evidence="1">Single-pass membrane protein</topology>
    </subcellularLocation>
</comment>